<dbReference type="Proteomes" id="UP001269375">
    <property type="component" value="Unassembled WGS sequence"/>
</dbReference>
<name>A0ABU1GY91_9GAMM</name>
<dbReference type="Gene3D" id="2.40.160.20">
    <property type="match status" value="1"/>
</dbReference>
<keyword evidence="1" id="KW-0732">Signal</keyword>
<organism evidence="2 3">
    <name type="scientific">Larsenimonas suaedae</name>
    <dbReference type="NCBI Taxonomy" id="1851019"/>
    <lineage>
        <taxon>Bacteria</taxon>
        <taxon>Pseudomonadati</taxon>
        <taxon>Pseudomonadota</taxon>
        <taxon>Gammaproteobacteria</taxon>
        <taxon>Oceanospirillales</taxon>
        <taxon>Halomonadaceae</taxon>
        <taxon>Larsenimonas</taxon>
    </lineage>
</organism>
<feature type="chain" id="PRO_5045097398" evidence="1">
    <location>
        <begin position="21"/>
        <end position="189"/>
    </location>
</feature>
<sequence length="189" mass="19936">MKLSKIISVTILAGASTVAAQSALAYGAGDIFVRGDVSKTDATATGNYEDDTGWTGSIGYMPMDKLGVALSTSDRTKFENKENGSSFKARPYSLLVQYYPLGGTDAKVQPYVGGGATYVRFNGEENGQAALDDSEWGWTGQAGVDLNITNNWALNGFAQYTDVDATASSTGNHIDIDPVTVGGGVTYRF</sequence>
<dbReference type="PANTHER" id="PTHR36920:SF1">
    <property type="entry name" value="OUTER MEMBRANE PROTEIN W"/>
    <property type="match status" value="1"/>
</dbReference>
<protein>
    <submittedName>
        <fullName evidence="2">OmpW family outer membrane protein</fullName>
    </submittedName>
</protein>
<keyword evidence="3" id="KW-1185">Reference proteome</keyword>
<accession>A0ABU1GY91</accession>
<evidence type="ECO:0000313" key="2">
    <source>
        <dbReference type="EMBL" id="MDR5896934.1"/>
    </source>
</evidence>
<dbReference type="InterPro" id="IPR011250">
    <property type="entry name" value="OMP/PagP_B-barrel"/>
</dbReference>
<proteinExistence type="predicted"/>
<evidence type="ECO:0000256" key="1">
    <source>
        <dbReference type="SAM" id="SignalP"/>
    </source>
</evidence>
<comment type="caution">
    <text evidence="2">The sequence shown here is derived from an EMBL/GenBank/DDBJ whole genome shotgun (WGS) entry which is preliminary data.</text>
</comment>
<dbReference type="SUPFAM" id="SSF56925">
    <property type="entry name" value="OMPA-like"/>
    <property type="match status" value="1"/>
</dbReference>
<reference evidence="2 3" key="1">
    <citation type="submission" date="2023-04" db="EMBL/GenBank/DDBJ databases">
        <title>A long-awaited taxogenomic arrangement of the family Halomonadaceae.</title>
        <authorList>
            <person name="De La Haba R."/>
            <person name="Chuvochina M."/>
            <person name="Wittouck S."/>
            <person name="Arahal D.R."/>
            <person name="Sanchez-Porro C."/>
            <person name="Hugenholtz P."/>
            <person name="Ventosa A."/>
        </authorList>
    </citation>
    <scope>NUCLEOTIDE SEQUENCE [LARGE SCALE GENOMIC DNA]</scope>
    <source>
        <strain evidence="2 3">DSM 22428</strain>
    </source>
</reference>
<dbReference type="RefSeq" id="WP_251593747.1">
    <property type="nucleotide sequence ID" value="NZ_JAMLJI010000003.1"/>
</dbReference>
<evidence type="ECO:0000313" key="3">
    <source>
        <dbReference type="Proteomes" id="UP001269375"/>
    </source>
</evidence>
<gene>
    <name evidence="2" type="ORF">QC825_12730</name>
</gene>
<dbReference type="Pfam" id="PF03922">
    <property type="entry name" value="OmpW"/>
    <property type="match status" value="1"/>
</dbReference>
<feature type="signal peptide" evidence="1">
    <location>
        <begin position="1"/>
        <end position="20"/>
    </location>
</feature>
<dbReference type="InterPro" id="IPR005618">
    <property type="entry name" value="OMPW"/>
</dbReference>
<dbReference type="PANTHER" id="PTHR36920">
    <property type="match status" value="1"/>
</dbReference>
<dbReference type="EMBL" id="JARWAO010000007">
    <property type="protein sequence ID" value="MDR5896934.1"/>
    <property type="molecule type" value="Genomic_DNA"/>
</dbReference>